<reference evidence="2" key="1">
    <citation type="submission" date="2016-11" db="UniProtKB">
        <authorList>
            <consortium name="WormBaseParasite"/>
        </authorList>
    </citation>
    <scope>IDENTIFICATION</scope>
</reference>
<proteinExistence type="predicted"/>
<dbReference type="AlphaFoldDB" id="A0A1I7YPW2"/>
<dbReference type="PANTHER" id="PTHR12286">
    <property type="entry name" value="SACCHAROPINE DEHYDROGENASE-LIKE OXIDOREDUCTASE"/>
    <property type="match status" value="1"/>
</dbReference>
<dbReference type="GO" id="GO:0005811">
    <property type="term" value="C:lipid droplet"/>
    <property type="evidence" value="ECO:0007669"/>
    <property type="project" value="TreeGrafter"/>
</dbReference>
<organism evidence="1 2">
    <name type="scientific">Steinernema glaseri</name>
    <dbReference type="NCBI Taxonomy" id="37863"/>
    <lineage>
        <taxon>Eukaryota</taxon>
        <taxon>Metazoa</taxon>
        <taxon>Ecdysozoa</taxon>
        <taxon>Nematoda</taxon>
        <taxon>Chromadorea</taxon>
        <taxon>Rhabditida</taxon>
        <taxon>Tylenchina</taxon>
        <taxon>Panagrolaimomorpha</taxon>
        <taxon>Strongyloidoidea</taxon>
        <taxon>Steinernematidae</taxon>
        <taxon>Steinernema</taxon>
    </lineage>
</organism>
<sequence length="274" mass="31054">MEMKYNALAREKGLFVVGACGFDSMPCDLGVHFLKRSFKGDLCYVETVFQNHYGEAGYTASATTYDTLIHSLSEEKIDELRRVRTKIMPEKMPLSKFKPPKRPVNQERPVRVETYFRGQNFFWASAHPLWLGAFRSAVQHKWARDVLRRHPEFFSFGMFSREGATREQLNQTTFTYWFFGHGWNEKLPLDKEHSSPPEARIVARCQGPDPAYLSTAGCVLSAAVTLLEDGALLPERAGVLTTASAFGNTRIYERLASFGITFDIVEDGSPKAHL</sequence>
<evidence type="ECO:0000313" key="2">
    <source>
        <dbReference type="WBParaSite" id="L893_g18528.t1"/>
    </source>
</evidence>
<dbReference type="WBParaSite" id="L893_g18528.t1">
    <property type="protein sequence ID" value="L893_g18528.t1"/>
    <property type="gene ID" value="L893_g18528"/>
</dbReference>
<evidence type="ECO:0000313" key="1">
    <source>
        <dbReference type="Proteomes" id="UP000095287"/>
    </source>
</evidence>
<name>A0A1I7YPW2_9BILA</name>
<dbReference type="PANTHER" id="PTHR12286:SF5">
    <property type="entry name" value="SACCHAROPINE DEHYDROGENASE-LIKE OXIDOREDUCTASE"/>
    <property type="match status" value="1"/>
</dbReference>
<dbReference type="InterPro" id="IPR051276">
    <property type="entry name" value="Saccharopine_DH-like_oxidrdct"/>
</dbReference>
<keyword evidence="1" id="KW-1185">Reference proteome</keyword>
<protein>
    <submittedName>
        <fullName evidence="2">Sacchrp_dh_C domain-containing protein</fullName>
    </submittedName>
</protein>
<accession>A0A1I7YPW2</accession>
<dbReference type="GO" id="GO:0005739">
    <property type="term" value="C:mitochondrion"/>
    <property type="evidence" value="ECO:0007669"/>
    <property type="project" value="TreeGrafter"/>
</dbReference>
<dbReference type="GO" id="GO:0009247">
    <property type="term" value="P:glycolipid biosynthetic process"/>
    <property type="evidence" value="ECO:0007669"/>
    <property type="project" value="TreeGrafter"/>
</dbReference>
<dbReference type="Proteomes" id="UP000095287">
    <property type="component" value="Unplaced"/>
</dbReference>
<dbReference type="GO" id="GO:0005886">
    <property type="term" value="C:plasma membrane"/>
    <property type="evidence" value="ECO:0007669"/>
    <property type="project" value="TreeGrafter"/>
</dbReference>